<dbReference type="RefSeq" id="WP_271426590.1">
    <property type="nucleotide sequence ID" value="NZ_JAQIPB010000001.1"/>
</dbReference>
<protein>
    <submittedName>
        <fullName evidence="1">SGNH/GDSL hydrolase family protein</fullName>
    </submittedName>
</protein>
<dbReference type="EMBL" id="JAQIPB010000001">
    <property type="protein sequence ID" value="MDA7415332.1"/>
    <property type="molecule type" value="Genomic_DNA"/>
</dbReference>
<sequence>MSGDSAIDRTIAKAKNYFQADARQCSVALWGDSVLYGGYDLGESRLDEPPADALRRLRPRWKVTDHSSNGASATYFSDDFLRSELPERVQLIQYGHNDQILELPYEERMREMIEHAQAKKRSLIITGLSNVERTDKEIGYHAMARRLAQQHHVWFADFGNVEFHDGDTFDGRHPRPAYSLRLVQRIVQTLDQVAPECASS</sequence>
<keyword evidence="1" id="KW-0378">Hydrolase</keyword>
<evidence type="ECO:0000313" key="2">
    <source>
        <dbReference type="Proteomes" id="UP001212602"/>
    </source>
</evidence>
<proteinExistence type="predicted"/>
<name>A0AAE3N7I0_9BURK</name>
<accession>A0AAE3N7I0</accession>
<gene>
    <name evidence="1" type="ORF">PGB34_03055</name>
</gene>
<comment type="caution">
    <text evidence="1">The sequence shown here is derived from an EMBL/GenBank/DDBJ whole genome shotgun (WGS) entry which is preliminary data.</text>
</comment>
<dbReference type="InterPro" id="IPR036514">
    <property type="entry name" value="SGNH_hydro_sf"/>
</dbReference>
<dbReference type="GO" id="GO:0016788">
    <property type="term" value="F:hydrolase activity, acting on ester bonds"/>
    <property type="evidence" value="ECO:0007669"/>
    <property type="project" value="UniProtKB-ARBA"/>
</dbReference>
<organism evidence="1 2">
    <name type="scientific">Xenophilus arseniciresistens</name>
    <dbReference type="NCBI Taxonomy" id="1283306"/>
    <lineage>
        <taxon>Bacteria</taxon>
        <taxon>Pseudomonadati</taxon>
        <taxon>Pseudomonadota</taxon>
        <taxon>Betaproteobacteria</taxon>
        <taxon>Burkholderiales</taxon>
        <taxon>Comamonadaceae</taxon>
        <taxon>Xenophilus</taxon>
    </lineage>
</organism>
<reference evidence="1" key="1">
    <citation type="submission" date="2023-01" db="EMBL/GenBank/DDBJ databases">
        <title>Xenophilus mangrovi sp. nov., isolated from soil of Mangrove nature reserve.</title>
        <authorList>
            <person name="Xu S."/>
            <person name="Liu Z."/>
            <person name="Xu Y."/>
        </authorList>
    </citation>
    <scope>NUCLEOTIDE SEQUENCE</scope>
    <source>
        <strain evidence="1">YW8</strain>
    </source>
</reference>
<dbReference type="Proteomes" id="UP001212602">
    <property type="component" value="Unassembled WGS sequence"/>
</dbReference>
<dbReference type="SUPFAM" id="SSF52266">
    <property type="entry name" value="SGNH hydrolase"/>
    <property type="match status" value="1"/>
</dbReference>
<keyword evidence="2" id="KW-1185">Reference proteome</keyword>
<dbReference type="Gene3D" id="3.40.50.1110">
    <property type="entry name" value="SGNH hydrolase"/>
    <property type="match status" value="1"/>
</dbReference>
<evidence type="ECO:0000313" key="1">
    <source>
        <dbReference type="EMBL" id="MDA7415332.1"/>
    </source>
</evidence>
<dbReference type="CDD" id="cd00229">
    <property type="entry name" value="SGNH_hydrolase"/>
    <property type="match status" value="1"/>
</dbReference>
<dbReference type="AlphaFoldDB" id="A0AAE3N7I0"/>